<name>A0A9N9DGR5_9GLOM</name>
<gene>
    <name evidence="1" type="ORF">CPELLU_LOCUS8702</name>
</gene>
<dbReference type="AlphaFoldDB" id="A0A9N9DGR5"/>
<organism evidence="1 2">
    <name type="scientific">Cetraspora pellucida</name>
    <dbReference type="NCBI Taxonomy" id="1433469"/>
    <lineage>
        <taxon>Eukaryota</taxon>
        <taxon>Fungi</taxon>
        <taxon>Fungi incertae sedis</taxon>
        <taxon>Mucoromycota</taxon>
        <taxon>Glomeromycotina</taxon>
        <taxon>Glomeromycetes</taxon>
        <taxon>Diversisporales</taxon>
        <taxon>Gigasporaceae</taxon>
        <taxon>Cetraspora</taxon>
    </lineage>
</organism>
<accession>A0A9N9DGR5</accession>
<evidence type="ECO:0000313" key="2">
    <source>
        <dbReference type="Proteomes" id="UP000789759"/>
    </source>
</evidence>
<evidence type="ECO:0000313" key="1">
    <source>
        <dbReference type="EMBL" id="CAG8637721.1"/>
    </source>
</evidence>
<proteinExistence type="predicted"/>
<reference evidence="1" key="1">
    <citation type="submission" date="2021-06" db="EMBL/GenBank/DDBJ databases">
        <authorList>
            <person name="Kallberg Y."/>
            <person name="Tangrot J."/>
            <person name="Rosling A."/>
        </authorList>
    </citation>
    <scope>NUCLEOTIDE SEQUENCE</scope>
    <source>
        <strain evidence="1">FL966</strain>
    </source>
</reference>
<protein>
    <submittedName>
        <fullName evidence="1">20109_t:CDS:1</fullName>
    </submittedName>
</protein>
<sequence>MKFLSRSKYLTLGFMTPILEELTCQLKYFTRQNDKVGRSK</sequence>
<dbReference type="EMBL" id="CAJVQA010006281">
    <property type="protein sequence ID" value="CAG8637721.1"/>
    <property type="molecule type" value="Genomic_DNA"/>
</dbReference>
<keyword evidence="2" id="KW-1185">Reference proteome</keyword>
<dbReference type="Proteomes" id="UP000789759">
    <property type="component" value="Unassembled WGS sequence"/>
</dbReference>
<comment type="caution">
    <text evidence="1">The sequence shown here is derived from an EMBL/GenBank/DDBJ whole genome shotgun (WGS) entry which is preliminary data.</text>
</comment>